<name>A0A9P6A077_PLEER</name>
<keyword evidence="2" id="KW-1185">Reference proteome</keyword>
<dbReference type="EMBL" id="MU154544">
    <property type="protein sequence ID" value="KAF9497420.1"/>
    <property type="molecule type" value="Genomic_DNA"/>
</dbReference>
<protein>
    <submittedName>
        <fullName evidence="1">Uncharacterized protein</fullName>
    </submittedName>
</protein>
<proteinExistence type="predicted"/>
<evidence type="ECO:0000313" key="1">
    <source>
        <dbReference type="EMBL" id="KAF9497420.1"/>
    </source>
</evidence>
<dbReference type="OrthoDB" id="2998605at2759"/>
<reference evidence="1" key="1">
    <citation type="submission" date="2020-11" db="EMBL/GenBank/DDBJ databases">
        <authorList>
            <consortium name="DOE Joint Genome Institute"/>
            <person name="Ahrendt S."/>
            <person name="Riley R."/>
            <person name="Andreopoulos W."/>
            <person name="Labutti K."/>
            <person name="Pangilinan J."/>
            <person name="Ruiz-Duenas F.J."/>
            <person name="Barrasa J.M."/>
            <person name="Sanchez-Garcia M."/>
            <person name="Camarero S."/>
            <person name="Miyauchi S."/>
            <person name="Serrano A."/>
            <person name="Linde D."/>
            <person name="Babiker R."/>
            <person name="Drula E."/>
            <person name="Ayuso-Fernandez I."/>
            <person name="Pacheco R."/>
            <person name="Padilla G."/>
            <person name="Ferreira P."/>
            <person name="Barriuso J."/>
            <person name="Kellner H."/>
            <person name="Castanera R."/>
            <person name="Alfaro M."/>
            <person name="Ramirez L."/>
            <person name="Pisabarro A.G."/>
            <person name="Kuo A."/>
            <person name="Tritt A."/>
            <person name="Lipzen A."/>
            <person name="He G."/>
            <person name="Yan M."/>
            <person name="Ng V."/>
            <person name="Cullen D."/>
            <person name="Martin F."/>
            <person name="Rosso M.-N."/>
            <person name="Henrissat B."/>
            <person name="Hibbett D."/>
            <person name="Martinez A.T."/>
            <person name="Grigoriev I.V."/>
        </authorList>
    </citation>
    <scope>NUCLEOTIDE SEQUENCE</scope>
    <source>
        <strain evidence="1">ATCC 90797</strain>
    </source>
</reference>
<comment type="caution">
    <text evidence="1">The sequence shown here is derived from an EMBL/GenBank/DDBJ whole genome shotgun (WGS) entry which is preliminary data.</text>
</comment>
<dbReference type="Proteomes" id="UP000807025">
    <property type="component" value="Unassembled WGS sequence"/>
</dbReference>
<gene>
    <name evidence="1" type="ORF">BDN71DRAFT_611842</name>
</gene>
<organism evidence="1 2">
    <name type="scientific">Pleurotus eryngii</name>
    <name type="common">Boletus of the steppes</name>
    <dbReference type="NCBI Taxonomy" id="5323"/>
    <lineage>
        <taxon>Eukaryota</taxon>
        <taxon>Fungi</taxon>
        <taxon>Dikarya</taxon>
        <taxon>Basidiomycota</taxon>
        <taxon>Agaricomycotina</taxon>
        <taxon>Agaricomycetes</taxon>
        <taxon>Agaricomycetidae</taxon>
        <taxon>Agaricales</taxon>
        <taxon>Pleurotineae</taxon>
        <taxon>Pleurotaceae</taxon>
        <taxon>Pleurotus</taxon>
    </lineage>
</organism>
<sequence>MPTTTQVQVRPCAFAQDSASAQHDYIPKFAAHCASATIQSLEESPLFLRNPMFATPQIHLAHFIELLLRDCDMSVPAAMTTLTVINWMTEDGLRCPVASASPHHLFMATYQALLPFVTGMPRSIQPWRDVWDYMPISEVIVCRQEVQAFLPTLNEGECALLKILASQDTIKTIDYLYDLELLQDDNEQWDSEEGEDNMEEDIVSPGIVYEQDSESDSESTFPTTPVVEVYEPWPAKKVPITHRVWRRVRRVSPRIARAFGLSNKS</sequence>
<accession>A0A9P6A077</accession>
<dbReference type="AlphaFoldDB" id="A0A9P6A077"/>
<evidence type="ECO:0000313" key="2">
    <source>
        <dbReference type="Proteomes" id="UP000807025"/>
    </source>
</evidence>